<evidence type="ECO:0000313" key="16">
    <source>
        <dbReference type="Proteomes" id="UP001165498"/>
    </source>
</evidence>
<keyword evidence="3 9" id="KW-1134">Transmembrane beta strand</keyword>
<keyword evidence="4 9" id="KW-0812">Transmembrane</keyword>
<evidence type="ECO:0000256" key="7">
    <source>
        <dbReference type="ARBA" id="ARBA00023136"/>
    </source>
</evidence>
<dbReference type="SUPFAM" id="SSF56935">
    <property type="entry name" value="Porins"/>
    <property type="match status" value="1"/>
</dbReference>
<dbReference type="PROSITE" id="PS52016">
    <property type="entry name" value="TONB_DEPENDENT_REC_3"/>
    <property type="match status" value="1"/>
</dbReference>
<dbReference type="PANTHER" id="PTHR47234">
    <property type="match status" value="1"/>
</dbReference>
<comment type="similarity">
    <text evidence="9 11">Belongs to the TonB-dependent receptor family.</text>
</comment>
<feature type="chain" id="PRO_5046506388" evidence="12">
    <location>
        <begin position="34"/>
        <end position="950"/>
    </location>
</feature>
<sequence length="950" mass="103224">MRQNRNELLRAVRYALYVGTAAAVGLTAAPAFAQDEGADKGDTLETIVVTGSRIRRVDLENASPVFTIDKTSIEKTGAVTVGDLIQRTPAIAGAATNPQVNNGGGDGFSTVSLRGLGSDRTLLLVNGHRVNVNDVNQIPANAIERIEVLKDGASSVYGSDAIAGVVNFILRRDFQGLEISTSYGITDYDDGARSDFQMTFGHNSDRGSLMVGLNYNKQDAISAADRDFSNIALTLYSGEVIVGGSSRTATGRYVVPRSVAEANGINCAGSGAEVALTLRDGGTGRNISDFRCFSNATDLYNYQKVGNVLVTPQERAGMFAVGSYRISDNVEAYIEAFYNKTQSSSILAPLPFDGRPSVDNVLLSGDSYYNPFGVDIVDGRLRLERIGNRQTGFTRNDQLLTVGLRGSFGDSWQWDLSGLYAASNNYSKRTGYLYTPALTDALGPSFLDPVTNTVRCGTPDAPIAGCVPVDFFGPFLGSPAQIAALNTISPTVRNHSNSSTKMVTGNISGELFELPAGALSLAAGAEYREEYFGFFPEFLATTIPGTTNCYISNEACTGPVSGSYDVTDIYGELFVPILRDVPFAKALNLTVGARYSDYSNVGDTTNAKYGLEWRPIDDLLVRGTYAEVFRAPTITDLYSPQSANAIGFTDPCNGYTGGAADPRACANVTPDGTFRQTDTQLSGYNGGNPNLKPENGSVFTYGVIYDPSWLEGFSTSVDIWRYVLHDTIGVIGAQTILDQCYNYGRYCNLFSRNPNGEIARLDDLTNNVGRVDTKGVDIGIKYRLPETSIGTFRFSLDTTYVAQYDNEQVEGDGSTRLREAGRFNPSNKGGDGNYARWRGLGNVSWNWGAWDANWNVNYVHSIKLWYADFTDVPSPTSQGTVLRRGAYTYHDVSVGYQIEPINTHISIGIDNINDKQPPLLYQNNTLNANTDERTYRTMGRFYWARLGIKF</sequence>
<feature type="signal peptide" evidence="12">
    <location>
        <begin position="1"/>
        <end position="33"/>
    </location>
</feature>
<dbReference type="InterPro" id="IPR039426">
    <property type="entry name" value="TonB-dep_rcpt-like"/>
</dbReference>
<evidence type="ECO:0000259" key="13">
    <source>
        <dbReference type="Pfam" id="PF00593"/>
    </source>
</evidence>
<gene>
    <name evidence="15" type="ORF">NM961_04995</name>
</gene>
<evidence type="ECO:0000256" key="10">
    <source>
        <dbReference type="PROSITE-ProRule" id="PRU10143"/>
    </source>
</evidence>
<protein>
    <submittedName>
        <fullName evidence="15">TonB-dependent receptor</fullName>
    </submittedName>
</protein>
<evidence type="ECO:0000256" key="3">
    <source>
        <dbReference type="ARBA" id="ARBA00022452"/>
    </source>
</evidence>
<comment type="subcellular location">
    <subcellularLocation>
        <location evidence="1 9">Cell outer membrane</location>
        <topology evidence="1 9">Multi-pass membrane protein</topology>
    </subcellularLocation>
</comment>
<evidence type="ECO:0000256" key="6">
    <source>
        <dbReference type="ARBA" id="ARBA00023077"/>
    </source>
</evidence>
<keyword evidence="7 9" id="KW-0472">Membrane</keyword>
<dbReference type="PANTHER" id="PTHR47234:SF2">
    <property type="entry name" value="TONB-DEPENDENT RECEPTOR"/>
    <property type="match status" value="1"/>
</dbReference>
<feature type="domain" description="TonB-dependent receptor plug" evidence="14">
    <location>
        <begin position="61"/>
        <end position="165"/>
    </location>
</feature>
<evidence type="ECO:0000256" key="1">
    <source>
        <dbReference type="ARBA" id="ARBA00004571"/>
    </source>
</evidence>
<dbReference type="Pfam" id="PF07715">
    <property type="entry name" value="Plug"/>
    <property type="match status" value="1"/>
</dbReference>
<dbReference type="InterPro" id="IPR012910">
    <property type="entry name" value="Plug_dom"/>
</dbReference>
<evidence type="ECO:0000256" key="12">
    <source>
        <dbReference type="SAM" id="SignalP"/>
    </source>
</evidence>
<keyword evidence="8 9" id="KW-0998">Cell outer membrane</keyword>
<keyword evidence="15" id="KW-0675">Receptor</keyword>
<keyword evidence="2 9" id="KW-0813">Transport</keyword>
<accession>A0ABT1QNK8</accession>
<reference evidence="15" key="1">
    <citation type="submission" date="2022-07" db="EMBL/GenBank/DDBJ databases">
        <title>Tahibacter sp., a new gammaproteobacterium isolated from the silt sample collected at pig farm.</title>
        <authorList>
            <person name="Chen H."/>
        </authorList>
    </citation>
    <scope>NUCLEOTIDE SEQUENCE</scope>
    <source>
        <strain evidence="15">P2K</strain>
    </source>
</reference>
<proteinExistence type="inferred from homology"/>
<evidence type="ECO:0000256" key="5">
    <source>
        <dbReference type="ARBA" id="ARBA00022729"/>
    </source>
</evidence>
<dbReference type="PROSITE" id="PS00430">
    <property type="entry name" value="TONB_DEPENDENT_REC_1"/>
    <property type="match status" value="1"/>
</dbReference>
<dbReference type="RefSeq" id="WP_255912101.1">
    <property type="nucleotide sequence ID" value="NZ_JANFQO010000003.1"/>
</dbReference>
<evidence type="ECO:0000256" key="4">
    <source>
        <dbReference type="ARBA" id="ARBA00022692"/>
    </source>
</evidence>
<evidence type="ECO:0000256" key="2">
    <source>
        <dbReference type="ARBA" id="ARBA00022448"/>
    </source>
</evidence>
<dbReference type="InterPro" id="IPR036942">
    <property type="entry name" value="Beta-barrel_TonB_sf"/>
</dbReference>
<keyword evidence="16" id="KW-1185">Reference proteome</keyword>
<organism evidence="15 16">
    <name type="scientific">Tahibacter harae</name>
    <dbReference type="NCBI Taxonomy" id="2963937"/>
    <lineage>
        <taxon>Bacteria</taxon>
        <taxon>Pseudomonadati</taxon>
        <taxon>Pseudomonadota</taxon>
        <taxon>Gammaproteobacteria</taxon>
        <taxon>Lysobacterales</taxon>
        <taxon>Rhodanobacteraceae</taxon>
        <taxon>Tahibacter</taxon>
    </lineage>
</organism>
<feature type="domain" description="TonB-dependent receptor-like beta-barrel" evidence="13">
    <location>
        <begin position="363"/>
        <end position="912"/>
    </location>
</feature>
<dbReference type="Gene3D" id="2.170.130.10">
    <property type="entry name" value="TonB-dependent receptor, plug domain"/>
    <property type="match status" value="1"/>
</dbReference>
<dbReference type="InterPro" id="IPR010916">
    <property type="entry name" value="TonB_box_CS"/>
</dbReference>
<evidence type="ECO:0000259" key="14">
    <source>
        <dbReference type="Pfam" id="PF07715"/>
    </source>
</evidence>
<dbReference type="Pfam" id="PF00593">
    <property type="entry name" value="TonB_dep_Rec_b-barrel"/>
    <property type="match status" value="1"/>
</dbReference>
<dbReference type="Gene3D" id="2.40.170.20">
    <property type="entry name" value="TonB-dependent receptor, beta-barrel domain"/>
    <property type="match status" value="1"/>
</dbReference>
<dbReference type="InterPro" id="IPR037066">
    <property type="entry name" value="Plug_dom_sf"/>
</dbReference>
<keyword evidence="5 12" id="KW-0732">Signal</keyword>
<evidence type="ECO:0000256" key="8">
    <source>
        <dbReference type="ARBA" id="ARBA00023237"/>
    </source>
</evidence>
<evidence type="ECO:0000256" key="9">
    <source>
        <dbReference type="PROSITE-ProRule" id="PRU01360"/>
    </source>
</evidence>
<keyword evidence="6 10" id="KW-0798">TonB box</keyword>
<evidence type="ECO:0000313" key="15">
    <source>
        <dbReference type="EMBL" id="MCQ4164062.1"/>
    </source>
</evidence>
<name>A0ABT1QNK8_9GAMM</name>
<dbReference type="EMBL" id="JANFQO010000003">
    <property type="protein sequence ID" value="MCQ4164062.1"/>
    <property type="molecule type" value="Genomic_DNA"/>
</dbReference>
<evidence type="ECO:0000256" key="11">
    <source>
        <dbReference type="RuleBase" id="RU003357"/>
    </source>
</evidence>
<dbReference type="InterPro" id="IPR000531">
    <property type="entry name" value="Beta-barrel_TonB"/>
</dbReference>
<feature type="short sequence motif" description="TonB box" evidence="10">
    <location>
        <begin position="46"/>
        <end position="52"/>
    </location>
</feature>
<dbReference type="Proteomes" id="UP001165498">
    <property type="component" value="Unassembled WGS sequence"/>
</dbReference>
<comment type="caution">
    <text evidence="15">The sequence shown here is derived from an EMBL/GenBank/DDBJ whole genome shotgun (WGS) entry which is preliminary data.</text>
</comment>